<proteinExistence type="predicted"/>
<organism evidence="2 3">
    <name type="scientific">Flavobacterium geliluteum</name>
    <dbReference type="NCBI Taxonomy" id="2816120"/>
    <lineage>
        <taxon>Bacteria</taxon>
        <taxon>Pseudomonadati</taxon>
        <taxon>Bacteroidota</taxon>
        <taxon>Flavobacteriia</taxon>
        <taxon>Flavobacteriales</taxon>
        <taxon>Flavobacteriaceae</taxon>
        <taxon>Flavobacterium</taxon>
    </lineage>
</organism>
<comment type="caution">
    <text evidence="2">The sequence shown here is derived from an EMBL/GenBank/DDBJ whole genome shotgun (WGS) entry which is preliminary data.</text>
</comment>
<dbReference type="Gene3D" id="3.40.1350.110">
    <property type="match status" value="1"/>
</dbReference>
<accession>A0A940XAA4</accession>
<reference evidence="2 3" key="1">
    <citation type="submission" date="2021-03" db="EMBL/GenBank/DDBJ databases">
        <title>Flavobacterium Flabelliformis Sp. Nov. And Flavobacterium Geliluteum Sp. Nov., Two Novel Multidrug Resistant Psychrophilic Species Isolated From Antarctica.</title>
        <authorList>
            <person name="Kralova S."/>
            <person name="Busse H.J."/>
            <person name="Bezdicek M."/>
            <person name="Nykrynova M."/>
            <person name="Kroupova E."/>
            <person name="Krsek D."/>
            <person name="Sedlacek I."/>
        </authorList>
    </citation>
    <scope>NUCLEOTIDE SEQUENCE [LARGE SCALE GENOMIC DNA]</scope>
    <source>
        <strain evidence="2 3">P7388</strain>
    </source>
</reference>
<evidence type="ECO:0000313" key="3">
    <source>
        <dbReference type="Proteomes" id="UP000675047"/>
    </source>
</evidence>
<evidence type="ECO:0000313" key="2">
    <source>
        <dbReference type="EMBL" id="MBP4139800.1"/>
    </source>
</evidence>
<gene>
    <name evidence="2" type="ORF">J3495_17130</name>
</gene>
<dbReference type="GO" id="GO:0004530">
    <property type="term" value="F:deoxyribonuclease I activity"/>
    <property type="evidence" value="ECO:0007669"/>
    <property type="project" value="InterPro"/>
</dbReference>
<sequence>MLGENLGWNFPTIDKIKDGVATSIKSLDLTAGSYQKGNSVYNTLKGYINKLADFTSAEVGGVKVVQGETYTSKVLELAVQTGKGTESQWSQIGDAIKYAQDNNVNVTIRFIK</sequence>
<dbReference type="AlphaFoldDB" id="A0A940XAA4"/>
<name>A0A940XAA4_9FLAO</name>
<dbReference type="EMBL" id="JAGFBV010000035">
    <property type="protein sequence ID" value="MBP4139800.1"/>
    <property type="molecule type" value="Genomic_DNA"/>
</dbReference>
<dbReference type="Pfam" id="PF21111">
    <property type="entry name" value="CDI_toxin_EC869_like"/>
    <property type="match status" value="1"/>
</dbReference>
<dbReference type="InterPro" id="IPR033799">
    <property type="entry name" value="CdiA_EC869-like"/>
</dbReference>
<protein>
    <recommendedName>
        <fullName evidence="1">CdiA toxin EC869-like domain-containing protein</fullName>
    </recommendedName>
</protein>
<keyword evidence="3" id="KW-1185">Reference proteome</keyword>
<evidence type="ECO:0000259" key="1">
    <source>
        <dbReference type="Pfam" id="PF21111"/>
    </source>
</evidence>
<dbReference type="Proteomes" id="UP000675047">
    <property type="component" value="Unassembled WGS sequence"/>
</dbReference>
<feature type="domain" description="CdiA toxin EC869-like" evidence="1">
    <location>
        <begin position="5"/>
        <end position="108"/>
    </location>
</feature>